<dbReference type="GO" id="GO:0002188">
    <property type="term" value="P:translation reinitiation"/>
    <property type="evidence" value="ECO:0007669"/>
    <property type="project" value="TreeGrafter"/>
</dbReference>
<dbReference type="Gene3D" id="3.30.780.10">
    <property type="entry name" value="SUI1-like domain"/>
    <property type="match status" value="1"/>
</dbReference>
<dbReference type="InterPro" id="IPR050318">
    <property type="entry name" value="DENR/SUI1_TIF"/>
</dbReference>
<dbReference type="PROSITE" id="PS50296">
    <property type="entry name" value="SUI1"/>
    <property type="match status" value="1"/>
</dbReference>
<comment type="similarity">
    <text evidence="1">Belongs to the SUI1 family.</text>
</comment>
<organism evidence="6 7">
    <name type="scientific">Segatella bryantii</name>
    <name type="common">Prevotella bryantii</name>
    <dbReference type="NCBI Taxonomy" id="77095"/>
    <lineage>
        <taxon>Bacteria</taxon>
        <taxon>Pseudomonadati</taxon>
        <taxon>Bacteroidota</taxon>
        <taxon>Bacteroidia</taxon>
        <taxon>Bacteroidales</taxon>
        <taxon>Prevotellaceae</taxon>
        <taxon>Segatella</taxon>
    </lineage>
</organism>
<sequence>MTGTDWKSALAALGGASDNEKEDTSINNNGINVDTEKKNKKDVNRKKRVGVVYSTNPDFGYAEEEKEKTDTLPNNQQKLRLNMERTGRGGKTVTLIKGFVGSDDDILALCKLLKQKCGVGGSVKDGEIIIQGDHRTRLIQLLKNEGYTQAK</sequence>
<dbReference type="InterPro" id="IPR005872">
    <property type="entry name" value="SUI1_arc_bac"/>
</dbReference>
<evidence type="ECO:0000313" key="6">
    <source>
        <dbReference type="EMBL" id="GJG26935.1"/>
    </source>
</evidence>
<keyword evidence="3" id="KW-0648">Protein biosynthesis</keyword>
<dbReference type="AlphaFoldDB" id="A0AA37MDB9"/>
<name>A0AA37MDB9_SEGBR</name>
<dbReference type="PANTHER" id="PTHR12789:SF0">
    <property type="entry name" value="DENSITY-REGULATED PROTEIN"/>
    <property type="match status" value="1"/>
</dbReference>
<dbReference type="GO" id="GO:0003743">
    <property type="term" value="F:translation initiation factor activity"/>
    <property type="evidence" value="ECO:0007669"/>
    <property type="project" value="InterPro"/>
</dbReference>
<protein>
    <recommendedName>
        <fullName evidence="5">SUI1 domain-containing protein</fullName>
    </recommendedName>
</protein>
<gene>
    <name evidence="6" type="ORF">PRRU23_06350</name>
</gene>
<feature type="domain" description="SUI1" evidence="5">
    <location>
        <begin position="88"/>
        <end position="146"/>
    </location>
</feature>
<dbReference type="GO" id="GO:0006417">
    <property type="term" value="P:regulation of translation"/>
    <property type="evidence" value="ECO:0007669"/>
    <property type="project" value="UniProtKB-KW"/>
</dbReference>
<evidence type="ECO:0000256" key="3">
    <source>
        <dbReference type="ARBA" id="ARBA00022917"/>
    </source>
</evidence>
<dbReference type="Pfam" id="PF01253">
    <property type="entry name" value="SUI1"/>
    <property type="match status" value="1"/>
</dbReference>
<dbReference type="CDD" id="cd11567">
    <property type="entry name" value="YciH_like"/>
    <property type="match status" value="1"/>
</dbReference>
<dbReference type="InterPro" id="IPR036877">
    <property type="entry name" value="SUI1_dom_sf"/>
</dbReference>
<comment type="caution">
    <text evidence="6">The sequence shown here is derived from an EMBL/GenBank/DDBJ whole genome shotgun (WGS) entry which is preliminary data.</text>
</comment>
<keyword evidence="2" id="KW-0810">Translation regulation</keyword>
<proteinExistence type="inferred from homology"/>
<dbReference type="EMBL" id="BPTR01000001">
    <property type="protein sequence ID" value="GJG26935.1"/>
    <property type="molecule type" value="Genomic_DNA"/>
</dbReference>
<evidence type="ECO:0000259" key="5">
    <source>
        <dbReference type="PROSITE" id="PS50296"/>
    </source>
</evidence>
<reference evidence="6" key="1">
    <citation type="submission" date="2021-08" db="EMBL/GenBank/DDBJ databases">
        <title>Prevotella lacticifex sp. nov., isolated from rumen of cow.</title>
        <authorList>
            <person name="Shinkai T."/>
            <person name="Ikeyama N."/>
            <person name="Kumagai M."/>
            <person name="Ohmori H."/>
            <person name="Sakamoto M."/>
            <person name="Ohkuma M."/>
            <person name="Mitsumori M."/>
        </authorList>
    </citation>
    <scope>NUCLEOTIDE SEQUENCE</scope>
    <source>
        <strain evidence="6">DSM 11371</strain>
    </source>
</reference>
<dbReference type="Proteomes" id="UP000887043">
    <property type="component" value="Unassembled WGS sequence"/>
</dbReference>
<evidence type="ECO:0000256" key="4">
    <source>
        <dbReference type="SAM" id="MobiDB-lite"/>
    </source>
</evidence>
<dbReference type="SUPFAM" id="SSF55159">
    <property type="entry name" value="eIF1-like"/>
    <property type="match status" value="1"/>
</dbReference>
<feature type="region of interest" description="Disordered" evidence="4">
    <location>
        <begin position="1"/>
        <end position="42"/>
    </location>
</feature>
<dbReference type="InterPro" id="IPR001950">
    <property type="entry name" value="SUI1"/>
</dbReference>
<accession>A0AA37MDB9</accession>
<dbReference type="GO" id="GO:0003729">
    <property type="term" value="F:mRNA binding"/>
    <property type="evidence" value="ECO:0007669"/>
    <property type="project" value="TreeGrafter"/>
</dbReference>
<evidence type="ECO:0000256" key="1">
    <source>
        <dbReference type="ARBA" id="ARBA00005422"/>
    </source>
</evidence>
<evidence type="ECO:0000313" key="7">
    <source>
        <dbReference type="Proteomes" id="UP000887043"/>
    </source>
</evidence>
<evidence type="ECO:0000256" key="2">
    <source>
        <dbReference type="ARBA" id="ARBA00022845"/>
    </source>
</evidence>
<dbReference type="PANTHER" id="PTHR12789">
    <property type="entry name" value="DENSITY-REGULATED PROTEIN HOMOLOG"/>
    <property type="match status" value="1"/>
</dbReference>
<dbReference type="GO" id="GO:0001731">
    <property type="term" value="P:formation of translation preinitiation complex"/>
    <property type="evidence" value="ECO:0007669"/>
    <property type="project" value="TreeGrafter"/>
</dbReference>